<dbReference type="EMBL" id="CM051400">
    <property type="protein sequence ID" value="KAJ4714165.1"/>
    <property type="molecule type" value="Genomic_DNA"/>
</dbReference>
<evidence type="ECO:0000313" key="1">
    <source>
        <dbReference type="EMBL" id="KAJ4714165.1"/>
    </source>
</evidence>
<protein>
    <submittedName>
        <fullName evidence="1">Uncharacterized protein</fullName>
    </submittedName>
</protein>
<sequence length="360" mass="38550">MFSLSQKKRKTNPVTGKVTFEADENSAAATGSAARSNTSDQYHVHVSHPPSQARHPVGSGGMNGALNSTQQRSSLGFGSYSNLASLFHGATQQRAPVGFAAFHGVSEQRSQLGVGSFDHRANFLHAGPQQTPLLSFSGTHGGGNHFRGTTPLTPPPPVGFPGSRGGGNDFRAQQAAIPPPGFPGGSNYFHGSISRQQTPRPQLGGLAGTVGNLFTPQRIPVALDGGEGAANLVHENPHQPRPEGFTTVDGVGYVFHRITEQRRPVRITGVDGGGSCSNPSPPAYRHGRFILTPSDESHWDDGLTQLFRAIEVSRPRDGYERGESSDAAANRNEGRYFFLGERCLVCHKKFRPGDDIYLFM</sequence>
<proteinExistence type="predicted"/>
<keyword evidence="2" id="KW-1185">Reference proteome</keyword>
<reference evidence="1 2" key="1">
    <citation type="journal article" date="2023" name="Science">
        <title>Complex scaffold remodeling in plant triterpene biosynthesis.</title>
        <authorList>
            <person name="De La Pena R."/>
            <person name="Hodgson H."/>
            <person name="Liu J.C."/>
            <person name="Stephenson M.J."/>
            <person name="Martin A.C."/>
            <person name="Owen C."/>
            <person name="Harkess A."/>
            <person name="Leebens-Mack J."/>
            <person name="Jimenez L.E."/>
            <person name="Osbourn A."/>
            <person name="Sattely E.S."/>
        </authorList>
    </citation>
    <scope>NUCLEOTIDE SEQUENCE [LARGE SCALE GENOMIC DNA]</scope>
    <source>
        <strain evidence="2">cv. JPN11</strain>
        <tissue evidence="1">Leaf</tissue>
    </source>
</reference>
<organism evidence="1 2">
    <name type="scientific">Melia azedarach</name>
    <name type="common">Chinaberry tree</name>
    <dbReference type="NCBI Taxonomy" id="155640"/>
    <lineage>
        <taxon>Eukaryota</taxon>
        <taxon>Viridiplantae</taxon>
        <taxon>Streptophyta</taxon>
        <taxon>Embryophyta</taxon>
        <taxon>Tracheophyta</taxon>
        <taxon>Spermatophyta</taxon>
        <taxon>Magnoliopsida</taxon>
        <taxon>eudicotyledons</taxon>
        <taxon>Gunneridae</taxon>
        <taxon>Pentapetalae</taxon>
        <taxon>rosids</taxon>
        <taxon>malvids</taxon>
        <taxon>Sapindales</taxon>
        <taxon>Meliaceae</taxon>
        <taxon>Melia</taxon>
    </lineage>
</organism>
<evidence type="ECO:0000313" key="2">
    <source>
        <dbReference type="Proteomes" id="UP001164539"/>
    </source>
</evidence>
<dbReference type="Proteomes" id="UP001164539">
    <property type="component" value="Chromosome 7"/>
</dbReference>
<name>A0ACC1XV43_MELAZ</name>
<accession>A0ACC1XV43</accession>
<gene>
    <name evidence="1" type="ORF">OWV82_012692</name>
</gene>
<comment type="caution">
    <text evidence="1">The sequence shown here is derived from an EMBL/GenBank/DDBJ whole genome shotgun (WGS) entry which is preliminary data.</text>
</comment>